<dbReference type="Gene3D" id="1.10.10.10">
    <property type="entry name" value="Winged helix-like DNA-binding domain superfamily/Winged helix DNA-binding domain"/>
    <property type="match status" value="1"/>
</dbReference>
<dbReference type="RefSeq" id="WP_013934551.1">
    <property type="nucleotide sequence ID" value="NC_015709.1"/>
</dbReference>
<accession>F8EUD5</accession>
<evidence type="ECO:0000256" key="1">
    <source>
        <dbReference type="ARBA" id="ARBA00009437"/>
    </source>
</evidence>
<evidence type="ECO:0000256" key="4">
    <source>
        <dbReference type="ARBA" id="ARBA00023163"/>
    </source>
</evidence>
<name>F8EUD5_ZYMMT</name>
<dbReference type="PANTHER" id="PTHR30118">
    <property type="entry name" value="HTH-TYPE TRANSCRIPTIONAL REGULATOR LEUO-RELATED"/>
    <property type="match status" value="1"/>
</dbReference>
<dbReference type="CDD" id="cd08460">
    <property type="entry name" value="PBP2_DntR_like_1"/>
    <property type="match status" value="1"/>
</dbReference>
<sequence>MSWHYDLDLLRYLQVLLEEQSVSAAARRMKVSEPTMSRQLGKLRETFKDQILVQSGRRMIATSYAMRIRDRVQDLVRNADSLMHDRDEIDFSHLSPNFVIRANDLMIGAFGSALLLALRKDCPQCNVYFAPETDGHQGNMLREERTDLYIGATNDLRPEIRQQTLFSTSFRGLVRENHPILLEGITPENLIKYDYISISRKGHGRGPIDSILEENYGLKRRIALIVPSYYAMVESLHDTDMILPLPSIVIDNLPISLIHLETFDFPFELPCVSAFQAWHPRWDTDPVHRWLRDTMFRVARSRTK</sequence>
<keyword evidence="4" id="KW-0804">Transcription</keyword>
<dbReference type="Proteomes" id="UP000000491">
    <property type="component" value="Chromosome"/>
</dbReference>
<dbReference type="InterPro" id="IPR036390">
    <property type="entry name" value="WH_DNA-bd_sf"/>
</dbReference>
<evidence type="ECO:0000313" key="7">
    <source>
        <dbReference type="Proteomes" id="UP000000491"/>
    </source>
</evidence>
<reference evidence="6 7" key="1">
    <citation type="journal article" date="2011" name="J. Bacteriol.">
        <title>Genome sequence of the ethanol-producing Zymomonas mobilis subsp. pomaceae lectotype strain ATCC 29192.</title>
        <authorList>
            <person name="Kouvelis V.N."/>
            <person name="Davenport K.W."/>
            <person name="Brettin T.S."/>
            <person name="Bruce D."/>
            <person name="Detter C."/>
            <person name="Han C.S."/>
            <person name="Nolan M."/>
            <person name="Tapia R."/>
            <person name="Damoulaki A."/>
            <person name="Kyrpides N.C."/>
            <person name="Typas M.A."/>
            <person name="Pappas K.M."/>
        </authorList>
    </citation>
    <scope>NUCLEOTIDE SEQUENCE [LARGE SCALE GENOMIC DNA]</scope>
    <source>
        <strain evidence="7">ATCC 29192 / DSM 22645 / JCM 10191 / CCUG 17912 / NBRC 13757 / NCIMB 11200 / NRRL B-4491 / Barker I</strain>
    </source>
</reference>
<keyword evidence="2" id="KW-0805">Transcription regulation</keyword>
<dbReference type="PATRIC" id="fig|579138.3.peg.1341"/>
<evidence type="ECO:0000256" key="2">
    <source>
        <dbReference type="ARBA" id="ARBA00023015"/>
    </source>
</evidence>
<evidence type="ECO:0000259" key="5">
    <source>
        <dbReference type="PROSITE" id="PS50931"/>
    </source>
</evidence>
<dbReference type="Gene3D" id="3.40.190.10">
    <property type="entry name" value="Periplasmic binding protein-like II"/>
    <property type="match status" value="2"/>
</dbReference>
<dbReference type="InterPro" id="IPR050389">
    <property type="entry name" value="LysR-type_TF"/>
</dbReference>
<dbReference type="HOGENOM" id="CLU_039613_39_3_5"/>
<feature type="domain" description="HTH lysR-type" evidence="5">
    <location>
        <begin position="5"/>
        <end position="62"/>
    </location>
</feature>
<protein>
    <submittedName>
        <fullName evidence="6">Transcriptional regulator, LysR family</fullName>
    </submittedName>
</protein>
<dbReference type="SUPFAM" id="SSF46785">
    <property type="entry name" value="Winged helix' DNA-binding domain"/>
    <property type="match status" value="1"/>
</dbReference>
<dbReference type="InterPro" id="IPR000847">
    <property type="entry name" value="LysR_HTH_N"/>
</dbReference>
<dbReference type="eggNOG" id="COG0583">
    <property type="taxonomic scope" value="Bacteria"/>
</dbReference>
<dbReference type="PROSITE" id="PS50931">
    <property type="entry name" value="HTH_LYSR"/>
    <property type="match status" value="1"/>
</dbReference>
<dbReference type="STRING" id="579138.Zymop_1264"/>
<dbReference type="InterPro" id="IPR005119">
    <property type="entry name" value="LysR_subst-bd"/>
</dbReference>
<dbReference type="KEGG" id="zmp:Zymop_1264"/>
<proteinExistence type="inferred from homology"/>
<dbReference type="GO" id="GO:0003677">
    <property type="term" value="F:DNA binding"/>
    <property type="evidence" value="ECO:0007669"/>
    <property type="project" value="UniProtKB-KW"/>
</dbReference>
<evidence type="ECO:0000313" key="6">
    <source>
        <dbReference type="EMBL" id="AEI38156.1"/>
    </source>
</evidence>
<evidence type="ECO:0000256" key="3">
    <source>
        <dbReference type="ARBA" id="ARBA00023125"/>
    </source>
</evidence>
<dbReference type="AlphaFoldDB" id="F8EUD5"/>
<dbReference type="InterPro" id="IPR036388">
    <property type="entry name" value="WH-like_DNA-bd_sf"/>
</dbReference>
<dbReference type="SUPFAM" id="SSF53850">
    <property type="entry name" value="Periplasmic binding protein-like II"/>
    <property type="match status" value="1"/>
</dbReference>
<dbReference type="Pfam" id="PF00126">
    <property type="entry name" value="HTH_1"/>
    <property type="match status" value="1"/>
</dbReference>
<dbReference type="Pfam" id="PF03466">
    <property type="entry name" value="LysR_substrate"/>
    <property type="match status" value="1"/>
</dbReference>
<dbReference type="GO" id="GO:0003700">
    <property type="term" value="F:DNA-binding transcription factor activity"/>
    <property type="evidence" value="ECO:0007669"/>
    <property type="project" value="InterPro"/>
</dbReference>
<comment type="similarity">
    <text evidence="1">Belongs to the LysR transcriptional regulatory family.</text>
</comment>
<keyword evidence="3" id="KW-0238">DNA-binding</keyword>
<gene>
    <name evidence="6" type="ordered locus">Zymop_1264</name>
</gene>
<dbReference type="PANTHER" id="PTHR30118:SF15">
    <property type="entry name" value="TRANSCRIPTIONAL REGULATORY PROTEIN"/>
    <property type="match status" value="1"/>
</dbReference>
<dbReference type="EMBL" id="CP002865">
    <property type="protein sequence ID" value="AEI38156.1"/>
    <property type="molecule type" value="Genomic_DNA"/>
</dbReference>
<organism evidence="6 7">
    <name type="scientific">Zymomonas mobilis subsp. pomaceae (strain ATCC 29192 / DSM 22645 / JCM 10191 / CCUG 17912 / NBRC 13757 / NCIMB 11200 / NRRL B-4491 / Barker I)</name>
    <dbReference type="NCBI Taxonomy" id="579138"/>
    <lineage>
        <taxon>Bacteria</taxon>
        <taxon>Pseudomonadati</taxon>
        <taxon>Pseudomonadota</taxon>
        <taxon>Alphaproteobacteria</taxon>
        <taxon>Sphingomonadales</taxon>
        <taxon>Zymomonadaceae</taxon>
        <taxon>Zymomonas</taxon>
    </lineage>
</organism>